<feature type="compositionally biased region" description="Low complexity" evidence="2">
    <location>
        <begin position="166"/>
        <end position="192"/>
    </location>
</feature>
<evidence type="ECO:0000256" key="1">
    <source>
        <dbReference type="SAM" id="Coils"/>
    </source>
</evidence>
<feature type="region of interest" description="Disordered" evidence="2">
    <location>
        <begin position="275"/>
        <end position="415"/>
    </location>
</feature>
<feature type="region of interest" description="Disordered" evidence="2">
    <location>
        <begin position="579"/>
        <end position="626"/>
    </location>
</feature>
<feature type="compositionally biased region" description="Polar residues" evidence="2">
    <location>
        <begin position="583"/>
        <end position="599"/>
    </location>
</feature>
<accession>A0A6A6PSJ2</accession>
<protein>
    <submittedName>
        <fullName evidence="3">Uncharacterized protein</fullName>
    </submittedName>
</protein>
<evidence type="ECO:0000256" key="2">
    <source>
        <dbReference type="SAM" id="MobiDB-lite"/>
    </source>
</evidence>
<feature type="compositionally biased region" description="Polar residues" evidence="2">
    <location>
        <begin position="300"/>
        <end position="310"/>
    </location>
</feature>
<name>A0A6A6PSJ2_9PEZI</name>
<feature type="coiled-coil region" evidence="1">
    <location>
        <begin position="495"/>
        <end position="553"/>
    </location>
</feature>
<evidence type="ECO:0000313" key="4">
    <source>
        <dbReference type="Proteomes" id="UP000799767"/>
    </source>
</evidence>
<reference evidence="3" key="1">
    <citation type="journal article" date="2020" name="Stud. Mycol.">
        <title>101 Dothideomycetes genomes: a test case for predicting lifestyles and emergence of pathogens.</title>
        <authorList>
            <person name="Haridas S."/>
            <person name="Albert R."/>
            <person name="Binder M."/>
            <person name="Bloem J."/>
            <person name="Labutti K."/>
            <person name="Salamov A."/>
            <person name="Andreopoulos B."/>
            <person name="Baker S."/>
            <person name="Barry K."/>
            <person name="Bills G."/>
            <person name="Bluhm B."/>
            <person name="Cannon C."/>
            <person name="Castanera R."/>
            <person name="Culley D."/>
            <person name="Daum C."/>
            <person name="Ezra D."/>
            <person name="Gonzalez J."/>
            <person name="Henrissat B."/>
            <person name="Kuo A."/>
            <person name="Liang C."/>
            <person name="Lipzen A."/>
            <person name="Lutzoni F."/>
            <person name="Magnuson J."/>
            <person name="Mondo S."/>
            <person name="Nolan M."/>
            <person name="Ohm R."/>
            <person name="Pangilinan J."/>
            <person name="Park H.-J."/>
            <person name="Ramirez L."/>
            <person name="Alfaro M."/>
            <person name="Sun H."/>
            <person name="Tritt A."/>
            <person name="Yoshinaga Y."/>
            <person name="Zwiers L.-H."/>
            <person name="Turgeon B."/>
            <person name="Goodwin S."/>
            <person name="Spatafora J."/>
            <person name="Crous P."/>
            <person name="Grigoriev I."/>
        </authorList>
    </citation>
    <scope>NUCLEOTIDE SEQUENCE</scope>
    <source>
        <strain evidence="3">CBS 113389</strain>
    </source>
</reference>
<keyword evidence="1" id="KW-0175">Coiled coil</keyword>
<dbReference type="Proteomes" id="UP000799767">
    <property type="component" value="Unassembled WGS sequence"/>
</dbReference>
<dbReference type="GeneID" id="54470508"/>
<feature type="region of interest" description="Disordered" evidence="2">
    <location>
        <begin position="112"/>
        <end position="192"/>
    </location>
</feature>
<dbReference type="RefSeq" id="XP_033589640.1">
    <property type="nucleotide sequence ID" value="XM_033729506.1"/>
</dbReference>
<gene>
    <name evidence="3" type="ORF">BDY17DRAFT_140683</name>
</gene>
<dbReference type="EMBL" id="MU001635">
    <property type="protein sequence ID" value="KAF2483070.1"/>
    <property type="molecule type" value="Genomic_DNA"/>
</dbReference>
<keyword evidence="4" id="KW-1185">Reference proteome</keyword>
<dbReference type="AlphaFoldDB" id="A0A6A6PSJ2"/>
<sequence>MRIFARDAYFFHPRYIKTTHLHVFFVQLQHYKVFSSSYIANALCVKLLHPQQRISTMSMAMAGSSYRPAVSCKTQHPYKSLGAIIFTTATITSTHYCKSTIMDDDHDLSMYDDGWESAPEAASEYSTPVGEGPPEEWPAQRDSIPTSRNDTEESRVSDSSSETEDPAATTAAAVPVVTVDPPSQSPTTASPTLTWEDARNFGAGAFDDDDADAAFNAVIRRQTLPPQTVEQIEAEEARGFFYNQRPRSPVFGYPKSDEVYIQSNRVYQGEEIGTFEARVSTRYRRDESRPSSPLRKVSSTEELSPEQSPTEAERQSTPEATELAHASTEHELAVEASSDDDDKEFFQELFGSGEGDPESSPGSHPQTATDEAHAVKGTLRVSTDIDNTRKAPSEVPGDDLDNTDPDDDSKSPTSAEELEMLTKTSINDGIQGLRNAYHALAQRSLDDHAKTLRLKRQMLAFYTKHKKLNVLDDDLLEEACELGAKAAAHLYRSQRDEFRGERDEARDEVISLVDERDKLVKELRWMETQGEDANERQHQLAKAEKDLKHEKEKSMAWKAAYEKLHPLAMVEIQRRERREDSCSVATQTEEGQAVSNVATQREAEERDTSTATVPGSGASPRPVAQASQARVEAPSALPSWNTTVDLVGTVASGPDISTFIGKHSYGAQTNERWRAREEEIQNTAGWKRNYAAILQRLQAGGIGSASAIEVR</sequence>
<proteinExistence type="predicted"/>
<feature type="compositionally biased region" description="Acidic residues" evidence="2">
    <location>
        <begin position="396"/>
        <end position="407"/>
    </location>
</feature>
<organism evidence="3 4">
    <name type="scientific">Neohortaea acidophila</name>
    <dbReference type="NCBI Taxonomy" id="245834"/>
    <lineage>
        <taxon>Eukaryota</taxon>
        <taxon>Fungi</taxon>
        <taxon>Dikarya</taxon>
        <taxon>Ascomycota</taxon>
        <taxon>Pezizomycotina</taxon>
        <taxon>Dothideomycetes</taxon>
        <taxon>Dothideomycetidae</taxon>
        <taxon>Mycosphaerellales</taxon>
        <taxon>Teratosphaeriaceae</taxon>
        <taxon>Neohortaea</taxon>
    </lineage>
</organism>
<evidence type="ECO:0000313" key="3">
    <source>
        <dbReference type="EMBL" id="KAF2483070.1"/>
    </source>
</evidence>